<sequence length="354" mass="38266">MATHQHPTAIPAGSLILITGITSYVASFTAQSLLERGYRVKGVVRNLAQDSAWLTEELFPSFAGPDGTFDLVEIPDLTIPGAFDAVFGESRPSAVIHTATPMTFDPDPNKVITPVVDIMSSLLRAAASMSSIKRFVYTSSIGAAYSPQVGVPAVLTRDSWNEDAVEAAWAPPPYTPARGGKVYAASKVEAERAMFRFAEDTKPGFAVISVDPFFILGAVLHRRHLQGSGGWIRNVYNGEPRVSGVLPFGCQVNVQDVAALHVAAVLDPDVQSGDRLLAAAEPFNVNVVLAILRRQHPDRQFMEDLPSSQGLCLASIGNEDNDRLLGLLRKWTGREGWISLEQGVREAIRSMEGL</sequence>
<gene>
    <name evidence="4" type="ORF">PG996_002935</name>
</gene>
<evidence type="ECO:0000256" key="2">
    <source>
        <dbReference type="ARBA" id="ARBA00023445"/>
    </source>
</evidence>
<proteinExistence type="inferred from homology"/>
<keyword evidence="5" id="KW-1185">Reference proteome</keyword>
<protein>
    <submittedName>
        <fullName evidence="4">Aldehyde reductase 2</fullName>
    </submittedName>
</protein>
<dbReference type="SUPFAM" id="SSF51735">
    <property type="entry name" value="NAD(P)-binding Rossmann-fold domains"/>
    <property type="match status" value="1"/>
</dbReference>
<comment type="similarity">
    <text evidence="2">Belongs to the NAD(P)-dependent epimerase/dehydratase family. Dihydroflavonol-4-reductase subfamily.</text>
</comment>
<dbReference type="Pfam" id="PF01370">
    <property type="entry name" value="Epimerase"/>
    <property type="match status" value="1"/>
</dbReference>
<dbReference type="PANTHER" id="PTHR10366:SF562">
    <property type="entry name" value="ALDEHYDE REDUCTASE II (AFU_ORTHOLOGUE AFUA_1G11360)"/>
    <property type="match status" value="1"/>
</dbReference>
<comment type="caution">
    <text evidence="4">The sequence shown here is derived from an EMBL/GenBank/DDBJ whole genome shotgun (WGS) entry which is preliminary data.</text>
</comment>
<dbReference type="InterPro" id="IPR050425">
    <property type="entry name" value="NAD(P)_dehydrat-like"/>
</dbReference>
<feature type="domain" description="NAD-dependent epimerase/dehydratase" evidence="3">
    <location>
        <begin position="16"/>
        <end position="269"/>
    </location>
</feature>
<evidence type="ECO:0000313" key="5">
    <source>
        <dbReference type="Proteomes" id="UP001446871"/>
    </source>
</evidence>
<organism evidence="4 5">
    <name type="scientific">Apiospora saccharicola</name>
    <dbReference type="NCBI Taxonomy" id="335842"/>
    <lineage>
        <taxon>Eukaryota</taxon>
        <taxon>Fungi</taxon>
        <taxon>Dikarya</taxon>
        <taxon>Ascomycota</taxon>
        <taxon>Pezizomycotina</taxon>
        <taxon>Sordariomycetes</taxon>
        <taxon>Xylariomycetidae</taxon>
        <taxon>Amphisphaeriales</taxon>
        <taxon>Apiosporaceae</taxon>
        <taxon>Apiospora</taxon>
    </lineage>
</organism>
<keyword evidence="1" id="KW-0560">Oxidoreductase</keyword>
<reference evidence="4 5" key="1">
    <citation type="submission" date="2023-01" db="EMBL/GenBank/DDBJ databases">
        <title>Analysis of 21 Apiospora genomes using comparative genomics revels a genus with tremendous synthesis potential of carbohydrate active enzymes and secondary metabolites.</title>
        <authorList>
            <person name="Sorensen T."/>
        </authorList>
    </citation>
    <scope>NUCLEOTIDE SEQUENCE [LARGE SCALE GENOMIC DNA]</scope>
    <source>
        <strain evidence="4 5">CBS 83171</strain>
    </source>
</reference>
<evidence type="ECO:0000256" key="1">
    <source>
        <dbReference type="ARBA" id="ARBA00023002"/>
    </source>
</evidence>
<dbReference type="InterPro" id="IPR001509">
    <property type="entry name" value="Epimerase_deHydtase"/>
</dbReference>
<accession>A0ABR1WPX9</accession>
<dbReference type="InterPro" id="IPR036291">
    <property type="entry name" value="NAD(P)-bd_dom_sf"/>
</dbReference>
<dbReference type="EMBL" id="JAQQWM010000001">
    <property type="protein sequence ID" value="KAK8084154.1"/>
    <property type="molecule type" value="Genomic_DNA"/>
</dbReference>
<evidence type="ECO:0000259" key="3">
    <source>
        <dbReference type="Pfam" id="PF01370"/>
    </source>
</evidence>
<dbReference type="Gene3D" id="3.40.50.720">
    <property type="entry name" value="NAD(P)-binding Rossmann-like Domain"/>
    <property type="match status" value="1"/>
</dbReference>
<evidence type="ECO:0000313" key="4">
    <source>
        <dbReference type="EMBL" id="KAK8084154.1"/>
    </source>
</evidence>
<dbReference type="Proteomes" id="UP001446871">
    <property type="component" value="Unassembled WGS sequence"/>
</dbReference>
<dbReference type="PANTHER" id="PTHR10366">
    <property type="entry name" value="NAD DEPENDENT EPIMERASE/DEHYDRATASE"/>
    <property type="match status" value="1"/>
</dbReference>
<name>A0ABR1WPX9_9PEZI</name>